<dbReference type="Proteomes" id="UP001324427">
    <property type="component" value="Unassembled WGS sequence"/>
</dbReference>
<gene>
    <name evidence="1" type="ORF">LTR36_008598</name>
</gene>
<dbReference type="PANTHER" id="PTHR42085">
    <property type="entry name" value="F-BOX DOMAIN-CONTAINING PROTEIN"/>
    <property type="match status" value="1"/>
</dbReference>
<evidence type="ECO:0000313" key="1">
    <source>
        <dbReference type="EMBL" id="KAK4548825.1"/>
    </source>
</evidence>
<dbReference type="PANTHER" id="PTHR42085:SF1">
    <property type="entry name" value="F-BOX DOMAIN-CONTAINING PROTEIN"/>
    <property type="match status" value="1"/>
</dbReference>
<dbReference type="EMBL" id="JAVFHQ010000006">
    <property type="protein sequence ID" value="KAK4548825.1"/>
    <property type="molecule type" value="Genomic_DNA"/>
</dbReference>
<comment type="caution">
    <text evidence="1">The sequence shown here is derived from an EMBL/GenBank/DDBJ whole genome shotgun (WGS) entry which is preliminary data.</text>
</comment>
<evidence type="ECO:0000313" key="2">
    <source>
        <dbReference type="Proteomes" id="UP001324427"/>
    </source>
</evidence>
<sequence>MSSSPDHTPSVGLLALPPELRNVIYYLALSTTKTTAELARVPFYTPISFRHEVVIDLAHAKPPTLLLACHQIRTEALPIYFANNVFRIRTRPPTDDDDPILGRWGPAQRRVFRDALTITLSLPQWVEHLGLNNVHVRSFDFAFPDERGYLTHIRLLGEERVRWRRTPYNLATGQFGPFPGTWTEQRWTQVFKMYVQAVAKGCGDRGVSLADVQEMVRFARVM</sequence>
<organism evidence="1 2">
    <name type="scientific">Oleoguttula mirabilis</name>
    <dbReference type="NCBI Taxonomy" id="1507867"/>
    <lineage>
        <taxon>Eukaryota</taxon>
        <taxon>Fungi</taxon>
        <taxon>Dikarya</taxon>
        <taxon>Ascomycota</taxon>
        <taxon>Pezizomycotina</taxon>
        <taxon>Dothideomycetes</taxon>
        <taxon>Dothideomycetidae</taxon>
        <taxon>Mycosphaerellales</taxon>
        <taxon>Teratosphaeriaceae</taxon>
        <taxon>Oleoguttula</taxon>
    </lineage>
</organism>
<reference evidence="1 2" key="1">
    <citation type="submission" date="2021-11" db="EMBL/GenBank/DDBJ databases">
        <title>Black yeast isolated from Biological Soil Crust.</title>
        <authorList>
            <person name="Kurbessoian T."/>
        </authorList>
    </citation>
    <scope>NUCLEOTIDE SEQUENCE [LARGE SCALE GENOMIC DNA]</scope>
    <source>
        <strain evidence="1 2">CCFEE 5522</strain>
    </source>
</reference>
<evidence type="ECO:0008006" key="3">
    <source>
        <dbReference type="Google" id="ProtNLM"/>
    </source>
</evidence>
<dbReference type="InterPro" id="IPR038883">
    <property type="entry name" value="AN11006-like"/>
</dbReference>
<protein>
    <recommendedName>
        <fullName evidence="3">F-box domain-containing protein</fullName>
    </recommendedName>
</protein>
<dbReference type="AlphaFoldDB" id="A0AAV9JTF6"/>
<accession>A0AAV9JTF6</accession>
<keyword evidence="2" id="KW-1185">Reference proteome</keyword>
<proteinExistence type="predicted"/>
<name>A0AAV9JTF6_9PEZI</name>